<evidence type="ECO:0000313" key="1">
    <source>
        <dbReference type="EMBL" id="RUT06352.1"/>
    </source>
</evidence>
<dbReference type="EMBL" id="RSCK01000068">
    <property type="protein sequence ID" value="RUT06352.1"/>
    <property type="molecule type" value="Genomic_DNA"/>
</dbReference>
<keyword evidence="2" id="KW-1185">Reference proteome</keyword>
<name>A0AB37UDQ7_9CYAN</name>
<accession>A0AB37UDQ7</accession>
<gene>
    <name evidence="1" type="ORF">DSM107010_52970</name>
</gene>
<comment type="caution">
    <text evidence="1">The sequence shown here is derived from an EMBL/GenBank/DDBJ whole genome shotgun (WGS) entry which is preliminary data.</text>
</comment>
<protein>
    <submittedName>
        <fullName evidence="1">Uncharacterized protein</fullName>
    </submittedName>
</protein>
<dbReference type="AlphaFoldDB" id="A0AB37UDQ7"/>
<dbReference type="Proteomes" id="UP000282574">
    <property type="component" value="Unassembled WGS sequence"/>
</dbReference>
<organism evidence="1 2">
    <name type="scientific">Chroococcidiopsis cubana SAG 39.79</name>
    <dbReference type="NCBI Taxonomy" id="388085"/>
    <lineage>
        <taxon>Bacteria</taxon>
        <taxon>Bacillati</taxon>
        <taxon>Cyanobacteriota</taxon>
        <taxon>Cyanophyceae</taxon>
        <taxon>Chroococcidiopsidales</taxon>
        <taxon>Chroococcidiopsidaceae</taxon>
        <taxon>Chroococcidiopsis</taxon>
    </lineage>
</organism>
<dbReference type="RefSeq" id="WP_106170122.1">
    <property type="nucleotide sequence ID" value="NZ_RSCK01000068.1"/>
</dbReference>
<evidence type="ECO:0000313" key="2">
    <source>
        <dbReference type="Proteomes" id="UP000282574"/>
    </source>
</evidence>
<reference evidence="1 2" key="1">
    <citation type="journal article" date="2019" name="Genome Biol. Evol.">
        <title>Day and night: Metabolic profiles and evolutionary relationships of six axenic non-marine cyanobacteria.</title>
        <authorList>
            <person name="Will S.E."/>
            <person name="Henke P."/>
            <person name="Boedeker C."/>
            <person name="Huang S."/>
            <person name="Brinkmann H."/>
            <person name="Rohde M."/>
            <person name="Jarek M."/>
            <person name="Friedl T."/>
            <person name="Seufert S."/>
            <person name="Schumacher M."/>
            <person name="Overmann J."/>
            <person name="Neumann-Schaal M."/>
            <person name="Petersen J."/>
        </authorList>
    </citation>
    <scope>NUCLEOTIDE SEQUENCE [LARGE SCALE GENOMIC DNA]</scope>
    <source>
        <strain evidence="1 2">SAG 39.79</strain>
    </source>
</reference>
<sequence>MKSYFDYVYLPYCIQKQANGKFVVLNRDYKPLGTLSRDWVDYAPHEVKLRLKDTEYLYDDSCVPHRSDAAMKQYLDKVARLARFKISS</sequence>
<proteinExistence type="predicted"/>